<protein>
    <submittedName>
        <fullName evidence="3">Putative pyridoxine 5'-phosphate oxidase</fullName>
    </submittedName>
</protein>
<dbReference type="Proteomes" id="UP000000545">
    <property type="component" value="Chromosome"/>
</dbReference>
<dbReference type="RefSeq" id="WP_011273981.1">
    <property type="nucleotide sequence ID" value="NC_007164.1"/>
</dbReference>
<dbReference type="eggNOG" id="COG3576">
    <property type="taxonomic scope" value="Bacteria"/>
</dbReference>
<evidence type="ECO:0000313" key="4">
    <source>
        <dbReference type="Proteomes" id="UP000000545"/>
    </source>
</evidence>
<reference evidence="3 4" key="1">
    <citation type="journal article" date="2005" name="J. Bacteriol.">
        <title>Complete genome sequence and analysis of the multiresistant nosocomial pathogen Corynebacterium jeikeium K411, a lipid-requiring bacterium of the human skin flora.</title>
        <authorList>
            <person name="Tauch A."/>
            <person name="Kaiser O."/>
            <person name="Hain T."/>
            <person name="Goesmann A."/>
            <person name="Weisshaar B."/>
            <person name="Albersmeier A."/>
            <person name="Bekel T."/>
            <person name="Bischoff N."/>
            <person name="Brune I."/>
            <person name="Chakraborty T."/>
            <person name="Kalinowski J."/>
            <person name="Meyer F."/>
            <person name="Rupp O."/>
            <person name="Schneiker S."/>
            <person name="Viehoever P."/>
            <person name="Puehler A."/>
        </authorList>
    </citation>
    <scope>NUCLEOTIDE SEQUENCE [LARGE SCALE GENOMIC DNA]</scope>
    <source>
        <strain evidence="3 4">K411</strain>
    </source>
</reference>
<evidence type="ECO:0000256" key="1">
    <source>
        <dbReference type="SAM" id="Coils"/>
    </source>
</evidence>
<organism evidence="3 4">
    <name type="scientific">Corynebacterium jeikeium (strain K411)</name>
    <dbReference type="NCBI Taxonomy" id="306537"/>
    <lineage>
        <taxon>Bacteria</taxon>
        <taxon>Bacillati</taxon>
        <taxon>Actinomycetota</taxon>
        <taxon>Actinomycetes</taxon>
        <taxon>Mycobacteriales</taxon>
        <taxon>Corynebacteriaceae</taxon>
        <taxon>Corynebacterium</taxon>
    </lineage>
</organism>
<dbReference type="PANTHER" id="PTHR42815:SF2">
    <property type="entry name" value="FAD-BINDING, PUTATIVE (AFU_ORTHOLOGUE AFUA_6G07600)-RELATED"/>
    <property type="match status" value="1"/>
</dbReference>
<dbReference type="KEGG" id="cjk:jk1580"/>
<dbReference type="STRING" id="306537.jk1580"/>
<dbReference type="PANTHER" id="PTHR42815">
    <property type="entry name" value="FAD-BINDING, PUTATIVE (AFU_ORTHOLOGUE AFUA_6G07600)-RELATED"/>
    <property type="match status" value="1"/>
</dbReference>
<dbReference type="AlphaFoldDB" id="Q4JTV4"/>
<proteinExistence type="predicted"/>
<evidence type="ECO:0000259" key="2">
    <source>
        <dbReference type="Pfam" id="PF01243"/>
    </source>
</evidence>
<keyword evidence="4" id="KW-1185">Reference proteome</keyword>
<dbReference type="Gene3D" id="2.30.110.10">
    <property type="entry name" value="Electron Transport, Fmn-binding Protein, Chain A"/>
    <property type="match status" value="1"/>
</dbReference>
<dbReference type="EMBL" id="CR931997">
    <property type="protein sequence ID" value="CAI37753.1"/>
    <property type="molecule type" value="Genomic_DNA"/>
</dbReference>
<dbReference type="InterPro" id="IPR012349">
    <property type="entry name" value="Split_barrel_FMN-bd"/>
</dbReference>
<gene>
    <name evidence="3" type="ordered locus">jk1580</name>
</gene>
<dbReference type="OrthoDB" id="9786134at2"/>
<dbReference type="InterPro" id="IPR011576">
    <property type="entry name" value="Pyridox_Oxase_N"/>
</dbReference>
<dbReference type="Pfam" id="PF01243">
    <property type="entry name" value="PNPOx_N"/>
    <property type="match status" value="1"/>
</dbReference>
<dbReference type="GeneID" id="92739215"/>
<feature type="domain" description="Pyridoxamine 5'-phosphate oxidase N-terminal" evidence="2">
    <location>
        <begin position="52"/>
        <end position="142"/>
    </location>
</feature>
<dbReference type="HOGENOM" id="CLU_098597_0_0_11"/>
<name>Q4JTV4_CORJK</name>
<evidence type="ECO:0000313" key="3">
    <source>
        <dbReference type="EMBL" id="CAI37753.1"/>
    </source>
</evidence>
<sequence length="229" mass="26197">MDAKEAESNEGATHEGADAVTYEQLAYDSFVRRRQGSVGTTLPERVGRFEFEPADRKLIQQADSFFLSTVTGAGWPYVQHRGGPKGFVHVLDDRTIGWLEFMGNNQYVSTGNIDRDGRVALFFINYPLRTRLKVFGYARVIELCDDPKIAKQLRNLGDKEIRSKSERAMIVDIVASDKNCTKHIKPRWDKEQVDERIALYRADIDELRNEISELKERNNLLNEKLDSLG</sequence>
<keyword evidence="1" id="KW-0175">Coiled coil</keyword>
<accession>Q4JTV4</accession>
<feature type="coiled-coil region" evidence="1">
    <location>
        <begin position="190"/>
        <end position="224"/>
    </location>
</feature>
<dbReference type="SUPFAM" id="SSF50475">
    <property type="entry name" value="FMN-binding split barrel"/>
    <property type="match status" value="1"/>
</dbReference>